<feature type="domain" description="O-antigen ligase-related" evidence="6">
    <location>
        <begin position="161"/>
        <end position="304"/>
    </location>
</feature>
<reference evidence="7" key="1">
    <citation type="submission" date="2022-08" db="EMBL/GenBank/DDBJ databases">
        <title>Novel Bdellovibrio Species Isolated from Svalbard: Designation Bdellovibrio svalbardensis.</title>
        <authorList>
            <person name="Mitchell R.J."/>
            <person name="Choi S.Y."/>
        </authorList>
    </citation>
    <scope>NUCLEOTIDE SEQUENCE</scope>
    <source>
        <strain evidence="7">PAP01</strain>
    </source>
</reference>
<feature type="transmembrane region" description="Helical" evidence="5">
    <location>
        <begin position="197"/>
        <end position="217"/>
    </location>
</feature>
<feature type="transmembrane region" description="Helical" evidence="5">
    <location>
        <begin position="128"/>
        <end position="146"/>
    </location>
</feature>
<dbReference type="RefSeq" id="WP_277578835.1">
    <property type="nucleotide sequence ID" value="NZ_JANRMI010000004.1"/>
</dbReference>
<feature type="transmembrane region" description="Helical" evidence="5">
    <location>
        <begin position="20"/>
        <end position="40"/>
    </location>
</feature>
<dbReference type="PANTHER" id="PTHR37422">
    <property type="entry name" value="TEICHURONIC ACID BIOSYNTHESIS PROTEIN TUAE"/>
    <property type="match status" value="1"/>
</dbReference>
<keyword evidence="4 5" id="KW-0472">Membrane</keyword>
<feature type="transmembrane region" description="Helical" evidence="5">
    <location>
        <begin position="85"/>
        <end position="105"/>
    </location>
</feature>
<dbReference type="GO" id="GO:0016874">
    <property type="term" value="F:ligase activity"/>
    <property type="evidence" value="ECO:0007669"/>
    <property type="project" value="UniProtKB-KW"/>
</dbReference>
<feature type="transmembrane region" description="Helical" evidence="5">
    <location>
        <begin position="327"/>
        <end position="345"/>
    </location>
</feature>
<dbReference type="Pfam" id="PF04932">
    <property type="entry name" value="Wzy_C"/>
    <property type="match status" value="1"/>
</dbReference>
<evidence type="ECO:0000259" key="6">
    <source>
        <dbReference type="Pfam" id="PF04932"/>
    </source>
</evidence>
<proteinExistence type="predicted"/>
<gene>
    <name evidence="7" type="ORF">NWE73_13345</name>
</gene>
<sequence>MLSFVLAIYIRFQKTKKISAGLFIEKLGLANVCILVWIVANLIGYSQNSPMQKDQWDDILSLRWILSFYSFVTLGRYISFNNKVIANGFFALTVLLILSIVWQYYHPMGDNLYGGIERLRGFYHNPNHFSLAIILPLAFILAWEVVNITSERTFNKKNIFTILIFSLVTYGTFTRSAWIGVAATLFALFVLIKNSKFKLSLLTLPFLFLIFFLFNIFSFKERLMYSFQIEKGNSSALRLQIWNVNWNIFKDHPFFGVGFYENVRLVPEYYTKLGLSGETFVSHAHNQFLQILAGSGLVGFIAYCSAFTLGIALFFKSYKSSRDLTDRKVALGGLLVLIAYLASGLTECPMMLHESRAYLLLFVGMCTGYTLEIQHSFKVK</sequence>
<accession>A0ABT6DKG7</accession>
<keyword evidence="7" id="KW-0436">Ligase</keyword>
<dbReference type="EMBL" id="JANRMI010000004">
    <property type="protein sequence ID" value="MDG0817360.1"/>
    <property type="molecule type" value="Genomic_DNA"/>
</dbReference>
<feature type="transmembrane region" description="Helical" evidence="5">
    <location>
        <begin position="158"/>
        <end position="191"/>
    </location>
</feature>
<comment type="subcellular location">
    <subcellularLocation>
        <location evidence="1">Membrane</location>
        <topology evidence="1">Multi-pass membrane protein</topology>
    </subcellularLocation>
</comment>
<evidence type="ECO:0000256" key="5">
    <source>
        <dbReference type="SAM" id="Phobius"/>
    </source>
</evidence>
<dbReference type="PANTHER" id="PTHR37422:SF13">
    <property type="entry name" value="LIPOPOLYSACCHARIDE BIOSYNTHESIS PROTEIN PA4999-RELATED"/>
    <property type="match status" value="1"/>
</dbReference>
<evidence type="ECO:0000313" key="8">
    <source>
        <dbReference type="Proteomes" id="UP001152321"/>
    </source>
</evidence>
<evidence type="ECO:0000256" key="4">
    <source>
        <dbReference type="ARBA" id="ARBA00023136"/>
    </source>
</evidence>
<protein>
    <submittedName>
        <fullName evidence="7">O-antigen ligase family protein</fullName>
    </submittedName>
</protein>
<feature type="transmembrane region" description="Helical" evidence="5">
    <location>
        <begin position="60"/>
        <end position="78"/>
    </location>
</feature>
<feature type="transmembrane region" description="Helical" evidence="5">
    <location>
        <begin position="291"/>
        <end position="315"/>
    </location>
</feature>
<keyword evidence="2 5" id="KW-0812">Transmembrane</keyword>
<evidence type="ECO:0000313" key="7">
    <source>
        <dbReference type="EMBL" id="MDG0817360.1"/>
    </source>
</evidence>
<organism evidence="7 8">
    <name type="scientific">Bdellovibrio svalbardensis</name>
    <dbReference type="NCBI Taxonomy" id="2972972"/>
    <lineage>
        <taxon>Bacteria</taxon>
        <taxon>Pseudomonadati</taxon>
        <taxon>Bdellovibrionota</taxon>
        <taxon>Bdellovibrionia</taxon>
        <taxon>Bdellovibrionales</taxon>
        <taxon>Pseudobdellovibrionaceae</taxon>
        <taxon>Bdellovibrio</taxon>
    </lineage>
</organism>
<dbReference type="InterPro" id="IPR007016">
    <property type="entry name" value="O-antigen_ligase-rel_domated"/>
</dbReference>
<evidence type="ECO:0000256" key="3">
    <source>
        <dbReference type="ARBA" id="ARBA00022989"/>
    </source>
</evidence>
<evidence type="ECO:0000256" key="2">
    <source>
        <dbReference type="ARBA" id="ARBA00022692"/>
    </source>
</evidence>
<keyword evidence="8" id="KW-1185">Reference proteome</keyword>
<keyword evidence="3 5" id="KW-1133">Transmembrane helix</keyword>
<dbReference type="InterPro" id="IPR051533">
    <property type="entry name" value="WaaL-like"/>
</dbReference>
<comment type="caution">
    <text evidence="7">The sequence shown here is derived from an EMBL/GenBank/DDBJ whole genome shotgun (WGS) entry which is preliminary data.</text>
</comment>
<evidence type="ECO:0000256" key="1">
    <source>
        <dbReference type="ARBA" id="ARBA00004141"/>
    </source>
</evidence>
<feature type="transmembrane region" description="Helical" evidence="5">
    <location>
        <begin position="357"/>
        <end position="377"/>
    </location>
</feature>
<name>A0ABT6DKG7_9BACT</name>
<dbReference type="Proteomes" id="UP001152321">
    <property type="component" value="Unassembled WGS sequence"/>
</dbReference>